<feature type="chain" id="PRO_5028973497" evidence="1">
    <location>
        <begin position="20"/>
        <end position="193"/>
    </location>
</feature>
<accession>A0A7G7W325</accession>
<protein>
    <submittedName>
        <fullName evidence="2">Uncharacterized protein</fullName>
    </submittedName>
</protein>
<dbReference type="RefSeq" id="WP_185886699.1">
    <property type="nucleotide sequence ID" value="NZ_CP060202.1"/>
</dbReference>
<feature type="signal peptide" evidence="1">
    <location>
        <begin position="1"/>
        <end position="19"/>
    </location>
</feature>
<evidence type="ECO:0000313" key="2">
    <source>
        <dbReference type="EMBL" id="QNH60768.1"/>
    </source>
</evidence>
<keyword evidence="1" id="KW-0732">Signal</keyword>
<evidence type="ECO:0000313" key="3">
    <source>
        <dbReference type="Proteomes" id="UP000515489"/>
    </source>
</evidence>
<dbReference type="AlphaFoldDB" id="A0A7G7W325"/>
<name>A0A7G7W325_9BACT</name>
<gene>
    <name evidence="2" type="ORF">H4317_11255</name>
</gene>
<dbReference type="KEGG" id="hsk:H4317_11255"/>
<sequence length="193" mass="22217">METALWIAAASAIVSFATAFLNNAFNAYSKLLDSKQKHSEHNMSLRAVYINKKINAGEEIVKVLQAHMAELEPIRVFYLQYRDHKQLAVGIAKRALAINEHRRLEMRNDYNFGAYFARFDTKDEEDRLYALINANTTSIYAVAKEDEDKINSLRLERIDTETPVIIDTANKYLQIQSNKITIIRTELAKYDIV</sequence>
<dbReference type="EMBL" id="CP060202">
    <property type="protein sequence ID" value="QNH60768.1"/>
    <property type="molecule type" value="Genomic_DNA"/>
</dbReference>
<organism evidence="2 3">
    <name type="scientific">Hymenobacter sediminicola</name>
    <dbReference type="NCBI Taxonomy" id="2761579"/>
    <lineage>
        <taxon>Bacteria</taxon>
        <taxon>Pseudomonadati</taxon>
        <taxon>Bacteroidota</taxon>
        <taxon>Cytophagia</taxon>
        <taxon>Cytophagales</taxon>
        <taxon>Hymenobacteraceae</taxon>
        <taxon>Hymenobacter</taxon>
    </lineage>
</organism>
<reference evidence="2 3" key="1">
    <citation type="submission" date="2020-08" db="EMBL/GenBank/DDBJ databases">
        <title>Hymenobacter sp. S2-20-2 genome sequencing.</title>
        <authorList>
            <person name="Jin L."/>
        </authorList>
    </citation>
    <scope>NUCLEOTIDE SEQUENCE [LARGE SCALE GENOMIC DNA]</scope>
    <source>
        <strain evidence="2 3">S2-20-2</strain>
    </source>
</reference>
<proteinExistence type="predicted"/>
<keyword evidence="3" id="KW-1185">Reference proteome</keyword>
<evidence type="ECO:0000256" key="1">
    <source>
        <dbReference type="SAM" id="SignalP"/>
    </source>
</evidence>
<dbReference type="Proteomes" id="UP000515489">
    <property type="component" value="Chromosome"/>
</dbReference>